<organism evidence="5">
    <name type="scientific">uncultured Solirubrobacteraceae bacterium</name>
    <dbReference type="NCBI Taxonomy" id="1162706"/>
    <lineage>
        <taxon>Bacteria</taxon>
        <taxon>Bacillati</taxon>
        <taxon>Actinomycetota</taxon>
        <taxon>Thermoleophilia</taxon>
        <taxon>Solirubrobacterales</taxon>
        <taxon>Solirubrobacteraceae</taxon>
        <taxon>environmental samples</taxon>
    </lineage>
</organism>
<evidence type="ECO:0000313" key="5">
    <source>
        <dbReference type="EMBL" id="CAA9493709.1"/>
    </source>
</evidence>
<proteinExistence type="predicted"/>
<feature type="region of interest" description="Disordered" evidence="1">
    <location>
        <begin position="203"/>
        <end position="226"/>
    </location>
</feature>
<evidence type="ECO:0000256" key="2">
    <source>
        <dbReference type="SAM" id="Phobius"/>
    </source>
</evidence>
<feature type="signal peptide" evidence="3">
    <location>
        <begin position="1"/>
        <end position="15"/>
    </location>
</feature>
<feature type="region of interest" description="Disordered" evidence="1">
    <location>
        <begin position="96"/>
        <end position="119"/>
    </location>
</feature>
<keyword evidence="2" id="KW-1133">Transmembrane helix</keyword>
<protein>
    <recommendedName>
        <fullName evidence="4">Protein-glutamine gamma-glutamyltransferase-like C-terminal domain-containing protein</fullName>
    </recommendedName>
</protein>
<reference evidence="5" key="1">
    <citation type="submission" date="2020-02" db="EMBL/GenBank/DDBJ databases">
        <authorList>
            <person name="Meier V. D."/>
        </authorList>
    </citation>
    <scope>NUCLEOTIDE SEQUENCE</scope>
    <source>
        <strain evidence="5">AVDCRST_MAG85</strain>
    </source>
</reference>
<keyword evidence="3" id="KW-0732">Signal</keyword>
<sequence length="226" mass="24970">MLVALTILVSIVAFAGSEPIGETEAPPPVPQAQQQLPDVPDPVPDVEPPPAEQPEPEQEPASSSGTPDWLRWLGLLLLAVAAALVARAVRRRLRDGGRRRPRRPRVPSAVEEEPEPEEDVARRAIDAALVPLREPVDAREAVIEAYVRMERVLAERALERQAPEAPREYLDRVLREQGMPERSLTALTELFEEARFSRHPVPDEAPAHARAELEHAREVLGVSATP</sequence>
<feature type="compositionally biased region" description="Basic and acidic residues" evidence="1">
    <location>
        <begin position="203"/>
        <end position="218"/>
    </location>
</feature>
<dbReference type="EMBL" id="CADCVT010000149">
    <property type="protein sequence ID" value="CAA9493709.1"/>
    <property type="molecule type" value="Genomic_DNA"/>
</dbReference>
<evidence type="ECO:0000256" key="1">
    <source>
        <dbReference type="SAM" id="MobiDB-lite"/>
    </source>
</evidence>
<evidence type="ECO:0000256" key="3">
    <source>
        <dbReference type="SAM" id="SignalP"/>
    </source>
</evidence>
<name>A0A6J4SHI5_9ACTN</name>
<gene>
    <name evidence="5" type="ORF">AVDCRST_MAG85-1363</name>
</gene>
<dbReference type="AlphaFoldDB" id="A0A6J4SHI5"/>
<feature type="compositionally biased region" description="Basic residues" evidence="1">
    <location>
        <begin position="96"/>
        <end position="105"/>
    </location>
</feature>
<feature type="region of interest" description="Disordered" evidence="1">
    <location>
        <begin position="19"/>
        <end position="66"/>
    </location>
</feature>
<feature type="domain" description="Protein-glutamine gamma-glutamyltransferase-like C-terminal" evidence="4">
    <location>
        <begin position="145"/>
        <end position="214"/>
    </location>
</feature>
<feature type="transmembrane region" description="Helical" evidence="2">
    <location>
        <begin position="69"/>
        <end position="89"/>
    </location>
</feature>
<feature type="chain" id="PRO_5038612940" description="Protein-glutamine gamma-glutamyltransferase-like C-terminal domain-containing protein" evidence="3">
    <location>
        <begin position="16"/>
        <end position="226"/>
    </location>
</feature>
<evidence type="ECO:0000259" key="4">
    <source>
        <dbReference type="Pfam" id="PF13559"/>
    </source>
</evidence>
<dbReference type="InterPro" id="IPR025403">
    <property type="entry name" value="TgpA-like_C"/>
</dbReference>
<accession>A0A6J4SHI5</accession>
<keyword evidence="2" id="KW-0472">Membrane</keyword>
<dbReference type="Pfam" id="PF13559">
    <property type="entry name" value="DUF4129"/>
    <property type="match status" value="1"/>
</dbReference>
<keyword evidence="2" id="KW-0812">Transmembrane</keyword>
<feature type="compositionally biased region" description="Pro residues" evidence="1">
    <location>
        <begin position="39"/>
        <end position="53"/>
    </location>
</feature>